<sequence>MLGQTADCNLFIYRQDATQCRSTAVDDNAAQPDDVLCLNARASEAWGDEGVIRCLFACMYNNHSQYLEYVCLCSDRSSLPSFHSLLKLVIADDERY</sequence>
<reference evidence="1" key="1">
    <citation type="submission" date="2020-08" db="EMBL/GenBank/DDBJ databases">
        <title>Multicomponent nature underlies the extraordinary mechanical properties of spider dragline silk.</title>
        <authorList>
            <person name="Kono N."/>
            <person name="Nakamura H."/>
            <person name="Mori M."/>
            <person name="Yoshida Y."/>
            <person name="Ohtoshi R."/>
            <person name="Malay A.D."/>
            <person name="Moran D.A.P."/>
            <person name="Tomita M."/>
            <person name="Numata K."/>
            <person name="Arakawa K."/>
        </authorList>
    </citation>
    <scope>NUCLEOTIDE SEQUENCE</scope>
</reference>
<dbReference type="EMBL" id="BMAW01052957">
    <property type="protein sequence ID" value="GFS88454.1"/>
    <property type="molecule type" value="Genomic_DNA"/>
</dbReference>
<gene>
    <name evidence="1" type="ORF">NPIL_90051</name>
</gene>
<accession>A0A8X6N1A8</accession>
<comment type="caution">
    <text evidence="1">The sequence shown here is derived from an EMBL/GenBank/DDBJ whole genome shotgun (WGS) entry which is preliminary data.</text>
</comment>
<dbReference type="AlphaFoldDB" id="A0A8X6N1A8"/>
<keyword evidence="2" id="KW-1185">Reference proteome</keyword>
<evidence type="ECO:0000313" key="2">
    <source>
        <dbReference type="Proteomes" id="UP000887013"/>
    </source>
</evidence>
<name>A0A8X6N1A8_NEPPI</name>
<protein>
    <submittedName>
        <fullName evidence="1">Uncharacterized protein</fullName>
    </submittedName>
</protein>
<evidence type="ECO:0000313" key="1">
    <source>
        <dbReference type="EMBL" id="GFS88454.1"/>
    </source>
</evidence>
<dbReference type="Proteomes" id="UP000887013">
    <property type="component" value="Unassembled WGS sequence"/>
</dbReference>
<proteinExistence type="predicted"/>
<organism evidence="1 2">
    <name type="scientific">Nephila pilipes</name>
    <name type="common">Giant wood spider</name>
    <name type="synonym">Nephila maculata</name>
    <dbReference type="NCBI Taxonomy" id="299642"/>
    <lineage>
        <taxon>Eukaryota</taxon>
        <taxon>Metazoa</taxon>
        <taxon>Ecdysozoa</taxon>
        <taxon>Arthropoda</taxon>
        <taxon>Chelicerata</taxon>
        <taxon>Arachnida</taxon>
        <taxon>Araneae</taxon>
        <taxon>Araneomorphae</taxon>
        <taxon>Entelegynae</taxon>
        <taxon>Araneoidea</taxon>
        <taxon>Nephilidae</taxon>
        <taxon>Nephila</taxon>
    </lineage>
</organism>